<name>W1YJD2_9ZZZZ</name>
<evidence type="ECO:0000313" key="1">
    <source>
        <dbReference type="EMBL" id="ETJ42663.1"/>
    </source>
</evidence>
<feature type="non-terminal residue" evidence="1">
    <location>
        <position position="1"/>
    </location>
</feature>
<protein>
    <submittedName>
        <fullName evidence="1">Fatty acid synthase Fas</fullName>
    </submittedName>
</protein>
<proteinExistence type="predicted"/>
<reference evidence="1" key="1">
    <citation type="submission" date="2013-12" db="EMBL/GenBank/DDBJ databases">
        <title>A Varibaculum cambriense genome reconstructed from a premature infant gut community with otherwise low bacterial novelty that shifts toward anaerobic metabolism during the third week of life.</title>
        <authorList>
            <person name="Brown C.T."/>
            <person name="Sharon I."/>
            <person name="Thomas B.C."/>
            <person name="Castelle C.J."/>
            <person name="Morowitz M.J."/>
            <person name="Banfield J.F."/>
        </authorList>
    </citation>
    <scope>NUCLEOTIDE SEQUENCE</scope>
</reference>
<dbReference type="AlphaFoldDB" id="W1YJD2"/>
<comment type="caution">
    <text evidence="1">The sequence shown here is derived from an EMBL/GenBank/DDBJ whole genome shotgun (WGS) entry which is preliminary data.</text>
</comment>
<dbReference type="EMBL" id="AZMM01003366">
    <property type="protein sequence ID" value="ETJ42663.1"/>
    <property type="molecule type" value="Genomic_DNA"/>
</dbReference>
<accession>W1YJD2</accession>
<feature type="non-terminal residue" evidence="1">
    <location>
        <position position="97"/>
    </location>
</feature>
<gene>
    <name evidence="1" type="ORF">Q604_UNBC03366G0001</name>
</gene>
<organism evidence="1">
    <name type="scientific">human gut metagenome</name>
    <dbReference type="NCBI Taxonomy" id="408170"/>
    <lineage>
        <taxon>unclassified sequences</taxon>
        <taxon>metagenomes</taxon>
        <taxon>organismal metagenomes</taxon>
    </lineage>
</organism>
<sequence>ILLAQHAVLASLPAAGIEVTGRHRPAGAVGHSQGVLGVALVGALSGGPGEVAQVHALARLIGAAATRTTHRQGLGSVGEATPMLSVRGVTRRFIFLE</sequence>